<keyword evidence="3" id="KW-1185">Reference proteome</keyword>
<dbReference type="Proteomes" id="UP000254866">
    <property type="component" value="Unassembled WGS sequence"/>
</dbReference>
<evidence type="ECO:0000313" key="2">
    <source>
        <dbReference type="EMBL" id="RDL37471.1"/>
    </source>
</evidence>
<comment type="caution">
    <text evidence="2">The sequence shown here is derived from an EMBL/GenBank/DDBJ whole genome shotgun (WGS) entry which is preliminary data.</text>
</comment>
<sequence length="261" mass="29187">MFLRRTRALDAARKHIERIKKGAAVRQPANSFCRPAFLSRSRAVAARPRTRFSGAFVSAPAPRVPATTTAAIPSSGGVSPSRIPTPPKSTRRWKPLRKAQAGRARGQVTATRQLRSCLRSSQANATALRRSKRVHFENDAVTTVVVRFFEPEDGLGDRVINRTSESCAPDYTERGELRSWTANGLTYWQREDANWMGPDTAGSFGPDGPPRCPYCLYNQNAGNFMTTDYVDEVMDSLSKEEFCAQWWIDCDTLRCEEHEKG</sequence>
<dbReference type="EMBL" id="NPIC01000003">
    <property type="protein sequence ID" value="RDL37471.1"/>
    <property type="molecule type" value="Genomic_DNA"/>
</dbReference>
<proteinExistence type="predicted"/>
<protein>
    <submittedName>
        <fullName evidence="2">Uncharacterized protein</fullName>
    </submittedName>
</protein>
<evidence type="ECO:0000256" key="1">
    <source>
        <dbReference type="SAM" id="MobiDB-lite"/>
    </source>
</evidence>
<reference evidence="2 3" key="1">
    <citation type="journal article" date="2018" name="IMA Fungus">
        <title>IMA Genome-F 9: Draft genome sequence of Annulohypoxylon stygium, Aspergillus mulundensis, Berkeleyomyces basicola (syn. Thielaviopsis basicola), Ceratocystis smalleyi, two Cercospora beticola strains, Coleophoma cylindrospora, Fusarium fracticaudum, Phialophora cf. hyalina, and Morchella septimelata.</title>
        <authorList>
            <person name="Wingfield B.D."/>
            <person name="Bills G.F."/>
            <person name="Dong Y."/>
            <person name="Huang W."/>
            <person name="Nel W.J."/>
            <person name="Swalarsk-Parry B.S."/>
            <person name="Vaghefi N."/>
            <person name="Wilken P.M."/>
            <person name="An Z."/>
            <person name="de Beer Z.W."/>
            <person name="De Vos L."/>
            <person name="Chen L."/>
            <person name="Duong T.A."/>
            <person name="Gao Y."/>
            <person name="Hammerbacher A."/>
            <person name="Kikkert J.R."/>
            <person name="Li Y."/>
            <person name="Li H."/>
            <person name="Li K."/>
            <person name="Li Q."/>
            <person name="Liu X."/>
            <person name="Ma X."/>
            <person name="Naidoo K."/>
            <person name="Pethybridge S.J."/>
            <person name="Sun J."/>
            <person name="Steenkamp E.T."/>
            <person name="van der Nest M.A."/>
            <person name="van Wyk S."/>
            <person name="Wingfield M.J."/>
            <person name="Xiong C."/>
            <person name="Yue Q."/>
            <person name="Zhang X."/>
        </authorList>
    </citation>
    <scope>NUCLEOTIDE SEQUENCE [LARGE SCALE GENOMIC DNA]</scope>
    <source>
        <strain evidence="2 3">BP 5553</strain>
    </source>
</reference>
<gene>
    <name evidence="2" type="ORF">BP5553_04904</name>
</gene>
<accession>A0A370TPL1</accession>
<dbReference type="AlphaFoldDB" id="A0A370TPL1"/>
<dbReference type="RefSeq" id="XP_031870127.1">
    <property type="nucleotide sequence ID" value="XM_032013527.1"/>
</dbReference>
<evidence type="ECO:0000313" key="3">
    <source>
        <dbReference type="Proteomes" id="UP000254866"/>
    </source>
</evidence>
<organism evidence="2 3">
    <name type="scientific">Venustampulla echinocandica</name>
    <dbReference type="NCBI Taxonomy" id="2656787"/>
    <lineage>
        <taxon>Eukaryota</taxon>
        <taxon>Fungi</taxon>
        <taxon>Dikarya</taxon>
        <taxon>Ascomycota</taxon>
        <taxon>Pezizomycotina</taxon>
        <taxon>Leotiomycetes</taxon>
        <taxon>Helotiales</taxon>
        <taxon>Pleuroascaceae</taxon>
        <taxon>Venustampulla</taxon>
    </lineage>
</organism>
<feature type="region of interest" description="Disordered" evidence="1">
    <location>
        <begin position="68"/>
        <end position="91"/>
    </location>
</feature>
<dbReference type="GeneID" id="43597753"/>
<name>A0A370TPL1_9HELO</name>